<dbReference type="PANTHER" id="PTHR13287:SF2">
    <property type="entry name" value="ADIPOSE-SECRETED SIGNALING PROTEIN"/>
    <property type="match status" value="1"/>
</dbReference>
<organism evidence="3">
    <name type="scientific">Graphocephala atropunctata</name>
    <dbReference type="NCBI Taxonomy" id="36148"/>
    <lineage>
        <taxon>Eukaryota</taxon>
        <taxon>Metazoa</taxon>
        <taxon>Ecdysozoa</taxon>
        <taxon>Arthropoda</taxon>
        <taxon>Hexapoda</taxon>
        <taxon>Insecta</taxon>
        <taxon>Pterygota</taxon>
        <taxon>Neoptera</taxon>
        <taxon>Paraneoptera</taxon>
        <taxon>Hemiptera</taxon>
        <taxon>Auchenorrhyncha</taxon>
        <taxon>Membracoidea</taxon>
        <taxon>Cicadellidae</taxon>
        <taxon>Cicadellinae</taxon>
        <taxon>Cicadellini</taxon>
        <taxon>Graphocephala</taxon>
    </lineage>
</organism>
<dbReference type="PANTHER" id="PTHR13287">
    <property type="entry name" value="ADIPOSE-SECRETED SIGNALING PROTEIN"/>
    <property type="match status" value="1"/>
</dbReference>
<reference evidence="3" key="1">
    <citation type="submission" date="2015-11" db="EMBL/GenBank/DDBJ databases">
        <title>De novo transcriptome assembly of four potential Pierce s Disease insect vectors from Arizona vineyards.</title>
        <authorList>
            <person name="Tassone E.E."/>
        </authorList>
    </citation>
    <scope>NUCLEOTIDE SEQUENCE</scope>
</reference>
<accession>A0A1B6M325</accession>
<evidence type="ECO:0000256" key="2">
    <source>
        <dbReference type="ARBA" id="ARBA00035300"/>
    </source>
</evidence>
<evidence type="ECO:0000256" key="1">
    <source>
        <dbReference type="ARBA" id="ARBA00035018"/>
    </source>
</evidence>
<protein>
    <recommendedName>
        <fullName evidence="2">Adipose-secreted signaling protein</fullName>
    </recommendedName>
</protein>
<sequence>MGLGSVADLMDDSKDNHKVHFEVDRDLVGKDNEITVQKKGDKIDVHLGFLQVNHRYKINFSIPKSLCESKADDPVTLLGIDNPHLQVISATTSQDLIDLHLELYAHKEKLMVEEFGFCLSDLTNPITVVLVARVLGKGKGTPLLKNEIHVIHAPPDVDSDSSSDQ</sequence>
<dbReference type="EMBL" id="GEBQ01009642">
    <property type="protein sequence ID" value="JAT30335.1"/>
    <property type="molecule type" value="Transcribed_RNA"/>
</dbReference>
<gene>
    <name evidence="3" type="ORF">g.13013</name>
</gene>
<comment type="similarity">
    <text evidence="1">Belongs to the ADISSP family.</text>
</comment>
<dbReference type="InterPro" id="IPR026794">
    <property type="entry name" value="ADISSP"/>
</dbReference>
<dbReference type="AlphaFoldDB" id="A0A1B6M325"/>
<name>A0A1B6M325_9HEMI</name>
<evidence type="ECO:0000313" key="3">
    <source>
        <dbReference type="EMBL" id="JAT30335.1"/>
    </source>
</evidence>
<dbReference type="Pfam" id="PF15006">
    <property type="entry name" value="DUF4517"/>
    <property type="match status" value="1"/>
</dbReference>
<proteinExistence type="inferred from homology"/>